<dbReference type="InterPro" id="IPR029058">
    <property type="entry name" value="AB_hydrolase_fold"/>
</dbReference>
<dbReference type="GO" id="GO:0016787">
    <property type="term" value="F:hydrolase activity"/>
    <property type="evidence" value="ECO:0007669"/>
    <property type="project" value="UniProtKB-KW"/>
</dbReference>
<reference evidence="1 2" key="1">
    <citation type="submission" date="2018-12" db="EMBL/GenBank/DDBJ databases">
        <title>Complete genome sequencing of Tabrizicola sp. K13M18.</title>
        <authorList>
            <person name="Bae J.-W."/>
        </authorList>
    </citation>
    <scope>NUCLEOTIDE SEQUENCE [LARGE SCALE GENOMIC DNA]</scope>
    <source>
        <strain evidence="1 2">K13M18</strain>
    </source>
</reference>
<evidence type="ECO:0000313" key="1">
    <source>
        <dbReference type="EMBL" id="AZL59563.1"/>
    </source>
</evidence>
<dbReference type="KEGG" id="taw:EI545_12390"/>
<evidence type="ECO:0000313" key="2">
    <source>
        <dbReference type="Proteomes" id="UP000282002"/>
    </source>
</evidence>
<dbReference type="OrthoDB" id="9796570at2"/>
<dbReference type="AlphaFoldDB" id="A0A3S8U7K7"/>
<sequence>MPAPYHAFVTPPVGNAPLVFAFHGTGGNETQFAPLVQDILPGAGLVAPRGDVSEGGANRFFRRTGEGVFDMADLAHRSAAMASFVAETRAAHPDREAYAVGYSNGANILAAMTFEHAHLFDRVALLHPLIPWKPAGNPGLKGQLVLITGGRKDPICPLALTIALADYYKMEGAKVTAILHEGGHEIRQDEVVALTGFLR</sequence>
<keyword evidence="1" id="KW-0378">Hydrolase</keyword>
<protein>
    <submittedName>
        <fullName evidence="1">Alpha/beta hydrolase</fullName>
    </submittedName>
</protein>
<dbReference type="EMBL" id="CP034328">
    <property type="protein sequence ID" value="AZL59563.1"/>
    <property type="molecule type" value="Genomic_DNA"/>
</dbReference>
<keyword evidence="2" id="KW-1185">Reference proteome</keyword>
<proteinExistence type="predicted"/>
<name>A0A3S8U7K7_9RHOB</name>
<gene>
    <name evidence="1" type="ORF">EI545_12390</name>
</gene>
<accession>A0A3S8U7K7</accession>
<dbReference type="Proteomes" id="UP000282002">
    <property type="component" value="Chromosome"/>
</dbReference>
<dbReference type="Gene3D" id="3.40.50.1820">
    <property type="entry name" value="alpha/beta hydrolase"/>
    <property type="match status" value="1"/>
</dbReference>
<organism evidence="1 2">
    <name type="scientific">Tabrizicola piscis</name>
    <dbReference type="NCBI Taxonomy" id="2494374"/>
    <lineage>
        <taxon>Bacteria</taxon>
        <taxon>Pseudomonadati</taxon>
        <taxon>Pseudomonadota</taxon>
        <taxon>Alphaproteobacteria</taxon>
        <taxon>Rhodobacterales</taxon>
        <taxon>Paracoccaceae</taxon>
        <taxon>Tabrizicola</taxon>
    </lineage>
</organism>
<dbReference type="SUPFAM" id="SSF53474">
    <property type="entry name" value="alpha/beta-Hydrolases"/>
    <property type="match status" value="1"/>
</dbReference>
<dbReference type="RefSeq" id="WP_125325758.1">
    <property type="nucleotide sequence ID" value="NZ_CP034328.1"/>
</dbReference>